<dbReference type="Proteomes" id="UP000634136">
    <property type="component" value="Unassembled WGS sequence"/>
</dbReference>
<reference evidence="1" key="1">
    <citation type="submission" date="2020-09" db="EMBL/GenBank/DDBJ databases">
        <title>Genome-Enabled Discovery of Anthraquinone Biosynthesis in Senna tora.</title>
        <authorList>
            <person name="Kang S.-H."/>
            <person name="Pandey R.P."/>
            <person name="Lee C.-M."/>
            <person name="Sim J.-S."/>
            <person name="Jeong J.-T."/>
            <person name="Choi B.-S."/>
            <person name="Jung M."/>
            <person name="Ginzburg D."/>
            <person name="Zhao K."/>
            <person name="Won S.Y."/>
            <person name="Oh T.-J."/>
            <person name="Yu Y."/>
            <person name="Kim N.-H."/>
            <person name="Lee O.R."/>
            <person name="Lee T.-H."/>
            <person name="Bashyal P."/>
            <person name="Kim T.-S."/>
            <person name="Lee W.-H."/>
            <person name="Kawkins C."/>
            <person name="Kim C.-K."/>
            <person name="Kim J.S."/>
            <person name="Ahn B.O."/>
            <person name="Rhee S.Y."/>
            <person name="Sohng J.K."/>
        </authorList>
    </citation>
    <scope>NUCLEOTIDE SEQUENCE</scope>
    <source>
        <tissue evidence="1">Leaf</tissue>
    </source>
</reference>
<dbReference type="EMBL" id="JAAIUW010000004">
    <property type="protein sequence ID" value="KAF7835715.1"/>
    <property type="molecule type" value="Genomic_DNA"/>
</dbReference>
<accession>A0A834WZJ5</accession>
<protein>
    <submittedName>
        <fullName evidence="1">Uncharacterized protein</fullName>
    </submittedName>
</protein>
<proteinExistence type="predicted"/>
<keyword evidence="2" id="KW-1185">Reference proteome</keyword>
<evidence type="ECO:0000313" key="1">
    <source>
        <dbReference type="EMBL" id="KAF7835715.1"/>
    </source>
</evidence>
<name>A0A834WZJ5_9FABA</name>
<gene>
    <name evidence="1" type="ORF">G2W53_010574</name>
</gene>
<dbReference type="AlphaFoldDB" id="A0A834WZJ5"/>
<evidence type="ECO:0000313" key="2">
    <source>
        <dbReference type="Proteomes" id="UP000634136"/>
    </source>
</evidence>
<comment type="caution">
    <text evidence="1">The sequence shown here is derived from an EMBL/GenBank/DDBJ whole genome shotgun (WGS) entry which is preliminary data.</text>
</comment>
<organism evidence="1 2">
    <name type="scientific">Senna tora</name>
    <dbReference type="NCBI Taxonomy" id="362788"/>
    <lineage>
        <taxon>Eukaryota</taxon>
        <taxon>Viridiplantae</taxon>
        <taxon>Streptophyta</taxon>
        <taxon>Embryophyta</taxon>
        <taxon>Tracheophyta</taxon>
        <taxon>Spermatophyta</taxon>
        <taxon>Magnoliopsida</taxon>
        <taxon>eudicotyledons</taxon>
        <taxon>Gunneridae</taxon>
        <taxon>Pentapetalae</taxon>
        <taxon>rosids</taxon>
        <taxon>fabids</taxon>
        <taxon>Fabales</taxon>
        <taxon>Fabaceae</taxon>
        <taxon>Caesalpinioideae</taxon>
        <taxon>Cassia clade</taxon>
        <taxon>Senna</taxon>
    </lineage>
</organism>
<sequence>MGVKDEQVTFKMFNSIESPKENEKCLKIEAAKEWVSNAAVDGLKGVTQQGLMQLGNLGNIGKQNGARLTCLEWTMGSVDEYWSYSKKMETES</sequence>